<dbReference type="PANTHER" id="PTHR37984:SF15">
    <property type="entry name" value="INTEGRASE CATALYTIC DOMAIN-CONTAINING PROTEIN"/>
    <property type="match status" value="1"/>
</dbReference>
<dbReference type="InterPro" id="IPR012337">
    <property type="entry name" value="RNaseH-like_sf"/>
</dbReference>
<feature type="compositionally biased region" description="Low complexity" evidence="1">
    <location>
        <begin position="891"/>
        <end position="907"/>
    </location>
</feature>
<dbReference type="PROSITE" id="PS50994">
    <property type="entry name" value="INTEGRASE"/>
    <property type="match status" value="1"/>
</dbReference>
<feature type="region of interest" description="Disordered" evidence="1">
    <location>
        <begin position="1"/>
        <end position="183"/>
    </location>
</feature>
<dbReference type="PANTHER" id="PTHR37984">
    <property type="entry name" value="PROTEIN CBG26694"/>
    <property type="match status" value="1"/>
</dbReference>
<feature type="region of interest" description="Disordered" evidence="1">
    <location>
        <begin position="389"/>
        <end position="413"/>
    </location>
</feature>
<feature type="region of interest" description="Disordered" evidence="1">
    <location>
        <begin position="431"/>
        <end position="477"/>
    </location>
</feature>
<dbReference type="InterPro" id="IPR050951">
    <property type="entry name" value="Retrovirus_Pol_polyprotein"/>
</dbReference>
<feature type="compositionally biased region" description="Basic and acidic residues" evidence="1">
    <location>
        <begin position="169"/>
        <end position="183"/>
    </location>
</feature>
<comment type="caution">
    <text evidence="3">The sequence shown here is derived from an EMBL/GenBank/DDBJ whole genome shotgun (WGS) entry which is preliminary data.</text>
</comment>
<reference evidence="3 4" key="1">
    <citation type="submission" date="2019-07" db="EMBL/GenBank/DDBJ databases">
        <title>Draft genome assembly of a fouling barnacle, Amphibalanus amphitrite (Darwin, 1854): The first reference genome for Thecostraca.</title>
        <authorList>
            <person name="Kim W."/>
        </authorList>
    </citation>
    <scope>NUCLEOTIDE SEQUENCE [LARGE SCALE GENOMIC DNA]</scope>
    <source>
        <strain evidence="3">SNU_AA5</strain>
        <tissue evidence="3">Soma without cirri and trophi</tissue>
    </source>
</reference>
<organism evidence="3 4">
    <name type="scientific">Amphibalanus amphitrite</name>
    <name type="common">Striped barnacle</name>
    <name type="synonym">Balanus amphitrite</name>
    <dbReference type="NCBI Taxonomy" id="1232801"/>
    <lineage>
        <taxon>Eukaryota</taxon>
        <taxon>Metazoa</taxon>
        <taxon>Ecdysozoa</taxon>
        <taxon>Arthropoda</taxon>
        <taxon>Crustacea</taxon>
        <taxon>Multicrustacea</taxon>
        <taxon>Cirripedia</taxon>
        <taxon>Thoracica</taxon>
        <taxon>Thoracicalcarea</taxon>
        <taxon>Balanomorpha</taxon>
        <taxon>Balanoidea</taxon>
        <taxon>Balanidae</taxon>
        <taxon>Amphibalaninae</taxon>
        <taxon>Amphibalanus</taxon>
    </lineage>
</organism>
<feature type="compositionally biased region" description="Acidic residues" evidence="1">
    <location>
        <begin position="139"/>
        <end position="155"/>
    </location>
</feature>
<dbReference type="AlphaFoldDB" id="A0A6A4VQ13"/>
<dbReference type="InterPro" id="IPR001584">
    <property type="entry name" value="Integrase_cat-core"/>
</dbReference>
<dbReference type="EMBL" id="VIIS01001439">
    <property type="protein sequence ID" value="KAF0298287.1"/>
    <property type="molecule type" value="Genomic_DNA"/>
</dbReference>
<gene>
    <name evidence="3" type="primary">K02A2.6_84</name>
    <name evidence="3" type="ORF">FJT64_004350</name>
</gene>
<sequence length="954" mass="104875">MRVPGVVPITPLKTQPEPFLFPAAKDRPPVTPLHRPGRPPVTPLHRPEQSAPPLDVHLTDQEPVAAPPPPSQPPPPPDAPKPSLSDDLDVSDDSEDETAVREVAARQPPRPASERRSRKPSPSPEAPAVLPDSSGSSTESEESGDSAESDSESAEEPPRARSPSASHRSGMENKPRREDEDEFHAAERQLAEFYEPQVNVIAERFFFRQRRQESHEPTADYVAALRRLAVNCSFGQMTDAMIRDQVVEATVHPILRERFLQYKGLTLDRVLEIAEAFERSRREATAMAGPARPAADGAQMPVPAEEADLHEDSSAEEEVIALLTDEESVLTEQDVRTASAADPELQQLRHQIKRGWPSSAKACPGEVQPYFKMRHELWVRNDDVILRGAQQEGSESPSTNAGSKWSLTSIMNGRDGAGTPLSSVFGNASARSLNKMSPPEFPNSVDPADPGSVDPADPGSVDPADPGSADPVDPADTGVSLEDVVAQVKIRDAFHNYLTALGGEAYSTERKTALLLHCVGAEAQRVYRTLPVQPRREDEDEFHAAERQLAEFYEPQVNVIAERFFFRQRRQESHEPTADYVAALRRLAVNCSFGQMTDAMIRDQVVEATVHPILRERFLQDKGLTLDRVLEIAEAFERSRREATAMAGPARPAADGAQSKWAEVCLTSSTETEDVIKFLSTVWAKEGYPDEIVTDNGPQFTSREFTTYLAARGVKHTKSSVYWPRGNSAVERFNKTFKSWITDCPPAAFIDEVRKSLAVYRATPHTTTGKSPSELLHGRQMRLNLPVIQPSTPGADSVASRVRRRQQSNKRSYDRRRGVTTPRITEGDYVCVRRQGHRSKTSCRFTSPVRVTGRVGPATYRLADGRTWNAAHLARLPYAPASPSASPPAGPGETTSTATTSEADAAGPLTSLAAASRPSTETACEPSPDAADVSVQRPRRSDRVCRRPDYYVSQ</sequence>
<evidence type="ECO:0000256" key="1">
    <source>
        <dbReference type="SAM" id="MobiDB-lite"/>
    </source>
</evidence>
<dbReference type="Proteomes" id="UP000440578">
    <property type="component" value="Unassembled WGS sequence"/>
</dbReference>
<dbReference type="GO" id="GO:0015074">
    <property type="term" value="P:DNA integration"/>
    <property type="evidence" value="ECO:0007669"/>
    <property type="project" value="InterPro"/>
</dbReference>
<evidence type="ECO:0000313" key="4">
    <source>
        <dbReference type="Proteomes" id="UP000440578"/>
    </source>
</evidence>
<proteinExistence type="predicted"/>
<feature type="compositionally biased region" description="Pro residues" evidence="1">
    <location>
        <begin position="65"/>
        <end position="80"/>
    </location>
</feature>
<dbReference type="OrthoDB" id="6382204at2759"/>
<feature type="region of interest" description="Disordered" evidence="1">
    <location>
        <begin position="789"/>
        <end position="820"/>
    </location>
</feature>
<dbReference type="GO" id="GO:0003676">
    <property type="term" value="F:nucleic acid binding"/>
    <property type="evidence" value="ECO:0007669"/>
    <property type="project" value="InterPro"/>
</dbReference>
<name>A0A6A4VQ13_AMPAM</name>
<keyword evidence="4" id="KW-1185">Reference proteome</keyword>
<feature type="compositionally biased region" description="Basic and acidic residues" evidence="1">
    <location>
        <begin position="939"/>
        <end position="954"/>
    </location>
</feature>
<evidence type="ECO:0000259" key="2">
    <source>
        <dbReference type="PROSITE" id="PS50994"/>
    </source>
</evidence>
<protein>
    <recommendedName>
        <fullName evidence="2">Integrase catalytic domain-containing protein</fullName>
    </recommendedName>
</protein>
<feature type="region of interest" description="Disordered" evidence="1">
    <location>
        <begin position="879"/>
        <end position="954"/>
    </location>
</feature>
<feature type="compositionally biased region" description="Polar residues" evidence="1">
    <location>
        <begin position="391"/>
        <end position="411"/>
    </location>
</feature>
<accession>A0A6A4VQ13</accession>
<dbReference type="Gene3D" id="3.30.420.10">
    <property type="entry name" value="Ribonuclease H-like superfamily/Ribonuclease H"/>
    <property type="match status" value="1"/>
</dbReference>
<dbReference type="Pfam" id="PF00665">
    <property type="entry name" value="rve"/>
    <property type="match status" value="1"/>
</dbReference>
<dbReference type="SUPFAM" id="SSF53098">
    <property type="entry name" value="Ribonuclease H-like"/>
    <property type="match status" value="1"/>
</dbReference>
<feature type="domain" description="Integrase catalytic" evidence="2">
    <location>
        <begin position="667"/>
        <end position="780"/>
    </location>
</feature>
<dbReference type="InterPro" id="IPR036397">
    <property type="entry name" value="RNaseH_sf"/>
</dbReference>
<evidence type="ECO:0000313" key="3">
    <source>
        <dbReference type="EMBL" id="KAF0298287.1"/>
    </source>
</evidence>
<feature type="compositionally biased region" description="Acidic residues" evidence="1">
    <location>
        <begin position="86"/>
        <end position="97"/>
    </location>
</feature>